<evidence type="ECO:0000313" key="1">
    <source>
        <dbReference type="EMBL" id="PWN53601.1"/>
    </source>
</evidence>
<organism evidence="1 2">
    <name type="scientific">Violaceomyces palustris</name>
    <dbReference type="NCBI Taxonomy" id="1673888"/>
    <lineage>
        <taxon>Eukaryota</taxon>
        <taxon>Fungi</taxon>
        <taxon>Dikarya</taxon>
        <taxon>Basidiomycota</taxon>
        <taxon>Ustilaginomycotina</taxon>
        <taxon>Ustilaginomycetes</taxon>
        <taxon>Violaceomycetales</taxon>
        <taxon>Violaceomycetaceae</taxon>
        <taxon>Violaceomyces</taxon>
    </lineage>
</organism>
<dbReference type="EMBL" id="KZ819718">
    <property type="protein sequence ID" value="PWN53601.1"/>
    <property type="molecule type" value="Genomic_DNA"/>
</dbReference>
<proteinExistence type="predicted"/>
<evidence type="ECO:0000313" key="2">
    <source>
        <dbReference type="Proteomes" id="UP000245626"/>
    </source>
</evidence>
<sequence length="196" mass="21672">MSSSKPSTAIILPISDLRFPRDQGRKVRLIGFLTSFDVTTSFGVLSDEGESILIDLSLVLEKEEGESRSDPNPNTYPPSVKSKLTCVGYLERFEEVVPLPEDFKPDLSLDLEEPIVRMRRRAVGEGGLEIVSSSAASPPIAPPVVSFLKSDPSRSGHVLKVIMMRPCEGLDLGLWNEAIRSRSQFEWERVEAEGGR</sequence>
<protein>
    <submittedName>
        <fullName evidence="1">Uncharacterized protein</fullName>
    </submittedName>
</protein>
<accession>A0ACD0P6B5</accession>
<keyword evidence="2" id="KW-1185">Reference proteome</keyword>
<reference evidence="1 2" key="1">
    <citation type="journal article" date="2018" name="Mol. Biol. Evol.">
        <title>Broad Genomic Sampling Reveals a Smut Pathogenic Ancestry of the Fungal Clade Ustilaginomycotina.</title>
        <authorList>
            <person name="Kijpornyongpan T."/>
            <person name="Mondo S.J."/>
            <person name="Barry K."/>
            <person name="Sandor L."/>
            <person name="Lee J."/>
            <person name="Lipzen A."/>
            <person name="Pangilinan J."/>
            <person name="LaButti K."/>
            <person name="Hainaut M."/>
            <person name="Henrissat B."/>
            <person name="Grigoriev I.V."/>
            <person name="Spatafora J.W."/>
            <person name="Aime M.C."/>
        </authorList>
    </citation>
    <scope>NUCLEOTIDE SEQUENCE [LARGE SCALE GENOMIC DNA]</scope>
    <source>
        <strain evidence="1 2">SA 807</strain>
    </source>
</reference>
<gene>
    <name evidence="1" type="ORF">IE53DRAFT_383890</name>
</gene>
<name>A0ACD0P6B5_9BASI</name>
<dbReference type="Proteomes" id="UP000245626">
    <property type="component" value="Unassembled WGS sequence"/>
</dbReference>